<feature type="transmembrane region" description="Helical" evidence="6">
    <location>
        <begin position="318"/>
        <end position="340"/>
    </location>
</feature>
<evidence type="ECO:0000256" key="4">
    <source>
        <dbReference type="ARBA" id="ARBA00022840"/>
    </source>
</evidence>
<dbReference type="CDD" id="cd14014">
    <property type="entry name" value="STKc_PknB_like"/>
    <property type="match status" value="1"/>
</dbReference>
<dbReference type="InterPro" id="IPR000719">
    <property type="entry name" value="Prot_kinase_dom"/>
</dbReference>
<accession>A0ABS7TB17</accession>
<evidence type="ECO:0000313" key="9">
    <source>
        <dbReference type="Proteomes" id="UP001430290"/>
    </source>
</evidence>
<keyword evidence="6" id="KW-0812">Transmembrane</keyword>
<evidence type="ECO:0000256" key="1">
    <source>
        <dbReference type="ARBA" id="ARBA00022679"/>
    </source>
</evidence>
<dbReference type="Proteomes" id="UP001430290">
    <property type="component" value="Unassembled WGS sequence"/>
</dbReference>
<evidence type="ECO:0000313" key="8">
    <source>
        <dbReference type="EMBL" id="MBZ4185039.1"/>
    </source>
</evidence>
<dbReference type="InterPro" id="IPR017441">
    <property type="entry name" value="Protein_kinase_ATP_BS"/>
</dbReference>
<feature type="binding site" evidence="5">
    <location>
        <position position="55"/>
    </location>
    <ligand>
        <name>ATP</name>
        <dbReference type="ChEBI" id="CHEBI:30616"/>
    </ligand>
</feature>
<evidence type="ECO:0000256" key="3">
    <source>
        <dbReference type="ARBA" id="ARBA00022777"/>
    </source>
</evidence>
<dbReference type="InterPro" id="IPR011009">
    <property type="entry name" value="Kinase-like_dom_sf"/>
</dbReference>
<feature type="domain" description="Protein kinase" evidence="7">
    <location>
        <begin position="26"/>
        <end position="293"/>
    </location>
</feature>
<dbReference type="PROSITE" id="PS50011">
    <property type="entry name" value="PROTEIN_KINASE_DOM"/>
    <property type="match status" value="1"/>
</dbReference>
<evidence type="ECO:0000259" key="7">
    <source>
        <dbReference type="PROSITE" id="PS50011"/>
    </source>
</evidence>
<proteinExistence type="predicted"/>
<dbReference type="Pfam" id="PF07721">
    <property type="entry name" value="TPR_4"/>
    <property type="match status" value="1"/>
</dbReference>
<comment type="caution">
    <text evidence="8">The sequence shown here is derived from an EMBL/GenBank/DDBJ whole genome shotgun (WGS) entry which is preliminary data.</text>
</comment>
<dbReference type="Gene3D" id="1.25.40.10">
    <property type="entry name" value="Tetratricopeptide repeat domain"/>
    <property type="match status" value="2"/>
</dbReference>
<keyword evidence="6" id="KW-1133">Transmembrane helix</keyword>
<dbReference type="PROSITE" id="PS00108">
    <property type="entry name" value="PROTEIN_KINASE_ST"/>
    <property type="match status" value="1"/>
</dbReference>
<keyword evidence="1" id="KW-0808">Transferase</keyword>
<keyword evidence="4 5" id="KW-0067">ATP-binding</keyword>
<dbReference type="Gene3D" id="3.30.200.20">
    <property type="entry name" value="Phosphorylase Kinase, domain 1"/>
    <property type="match status" value="1"/>
</dbReference>
<evidence type="ECO:0000256" key="2">
    <source>
        <dbReference type="ARBA" id="ARBA00022741"/>
    </source>
</evidence>
<reference evidence="8" key="1">
    <citation type="submission" date="2021-09" db="EMBL/GenBank/DDBJ databases">
        <authorList>
            <person name="Wu T."/>
            <person name="Guo S.Z."/>
        </authorList>
    </citation>
    <scope>NUCLEOTIDE SEQUENCE</scope>
    <source>
        <strain evidence="8">RSS-23</strain>
    </source>
</reference>
<gene>
    <name evidence="8" type="ORF">K7B09_01700</name>
</gene>
<dbReference type="EMBL" id="JAIQDJ010000001">
    <property type="protein sequence ID" value="MBZ4185039.1"/>
    <property type="molecule type" value="Genomic_DNA"/>
</dbReference>
<sequence>MDEHPTHALDEDQQIAASLPAVIGPYRILGVLGEGAMGRVYLARETHPPREVALKVMRGLSRTAWERFHREIDLLGQLEHPGIVRLYAAGEDVVGGLVAPWFALEVVRGPDLHGYLQRDQPDLRARITLLAKLARAVDYAHRRGIVHRDLKPSNVLVDEHGQPKILDFGIARLHGDEGGQMTQAGQVMGTLPYMSPEQLAGNTRDVDARSDVYALGAIGYELLSGQLPHPRLSTSTLFEALDIVRRGNPEPLERVNKQARGDINLVVMKALAGEPAQRYDSAAGFAEDLEAILESRPIRARAPSWTYRSGRFIRRNRTLSAAVAVVFVALVTATIISSLAAQRARVALAQAQARANELSAVNGFMERMLTAADPEQAQGRDLRVRDILDVAAADLDGAQLPASAVARLQQILGVTWLGLGDGTRAGAVFTAALAHADLPAAQRDELLLGRARSAIIAGDYASGEQQLGQLRTRRATLAPALQIAMDESAAELLRESGKQKQAIAVLRQLLPQARQQLGANSQRSLGLQLQLSSALQLDGDYAGALEVIRDAAARHERVLGAKHPQTLYAWNQLGIVENKVGHADAAEAAFRRAAQGRLAVLGESHPATVMSQFNLGSFLIEHGNAKDGAPMVQRASTWFDANRPDGDSKALVARSVLAYALEDLGDLDGAERLLRGLLGTQERLGGPGAPDTYAPRNNLGMLLMKRGRYADALAEFDTLSQQVRQRLGAEHPFAAIFASNRGECLAKLGRLDDARRVLEDSHARLLKRFGAEHARTRTAAQRLAEVYARLGMSAQAQALQMPASKTD</sequence>
<protein>
    <submittedName>
        <fullName evidence="8">Tetratricopeptide repeat protein</fullName>
    </submittedName>
</protein>
<dbReference type="PANTHER" id="PTHR43289">
    <property type="entry name" value="MITOGEN-ACTIVATED PROTEIN KINASE KINASE KINASE 20-RELATED"/>
    <property type="match status" value="1"/>
</dbReference>
<dbReference type="Pfam" id="PF13424">
    <property type="entry name" value="TPR_12"/>
    <property type="match status" value="2"/>
</dbReference>
<organism evidence="8 9">
    <name type="scientific">Thermomonas beijingensis</name>
    <dbReference type="NCBI Taxonomy" id="2872701"/>
    <lineage>
        <taxon>Bacteria</taxon>
        <taxon>Pseudomonadati</taxon>
        <taxon>Pseudomonadota</taxon>
        <taxon>Gammaproteobacteria</taxon>
        <taxon>Lysobacterales</taxon>
        <taxon>Lysobacteraceae</taxon>
        <taxon>Thermomonas</taxon>
    </lineage>
</organism>
<keyword evidence="9" id="KW-1185">Reference proteome</keyword>
<dbReference type="InterPro" id="IPR011990">
    <property type="entry name" value="TPR-like_helical_dom_sf"/>
</dbReference>
<dbReference type="SMART" id="SM00220">
    <property type="entry name" value="S_TKc"/>
    <property type="match status" value="1"/>
</dbReference>
<dbReference type="PROSITE" id="PS00107">
    <property type="entry name" value="PROTEIN_KINASE_ATP"/>
    <property type="match status" value="1"/>
</dbReference>
<dbReference type="RefSeq" id="WP_223626108.1">
    <property type="nucleotide sequence ID" value="NZ_JAIQDJ010000001.1"/>
</dbReference>
<dbReference type="InterPro" id="IPR011717">
    <property type="entry name" value="TPR-4"/>
</dbReference>
<dbReference type="Pfam" id="PF00069">
    <property type="entry name" value="Pkinase"/>
    <property type="match status" value="1"/>
</dbReference>
<dbReference type="PANTHER" id="PTHR43289:SF6">
    <property type="entry name" value="SERINE_THREONINE-PROTEIN KINASE NEKL-3"/>
    <property type="match status" value="1"/>
</dbReference>
<keyword evidence="2 5" id="KW-0547">Nucleotide-binding</keyword>
<evidence type="ECO:0000256" key="5">
    <source>
        <dbReference type="PROSITE-ProRule" id="PRU10141"/>
    </source>
</evidence>
<dbReference type="SUPFAM" id="SSF48452">
    <property type="entry name" value="TPR-like"/>
    <property type="match status" value="2"/>
</dbReference>
<name>A0ABS7TB17_9GAMM</name>
<keyword evidence="6" id="KW-0472">Membrane</keyword>
<dbReference type="InterPro" id="IPR008271">
    <property type="entry name" value="Ser/Thr_kinase_AS"/>
</dbReference>
<dbReference type="SUPFAM" id="SSF56112">
    <property type="entry name" value="Protein kinase-like (PK-like)"/>
    <property type="match status" value="1"/>
</dbReference>
<evidence type="ECO:0000256" key="6">
    <source>
        <dbReference type="SAM" id="Phobius"/>
    </source>
</evidence>
<keyword evidence="3" id="KW-0418">Kinase</keyword>
<dbReference type="Gene3D" id="1.10.510.10">
    <property type="entry name" value="Transferase(Phosphotransferase) domain 1"/>
    <property type="match status" value="1"/>
</dbReference>